<feature type="transmembrane region" description="Helical" evidence="6">
    <location>
        <begin position="32"/>
        <end position="53"/>
    </location>
</feature>
<dbReference type="FunCoup" id="A0A316VCG0">
    <property type="interactions" value="64"/>
</dbReference>
<gene>
    <name evidence="7" type="ORF">FA14DRAFT_123572</name>
</gene>
<comment type="similarity">
    <text evidence="2">Belongs to the UPF0220 family.</text>
</comment>
<keyword evidence="4 6" id="KW-1133">Transmembrane helix</keyword>
<keyword evidence="3 6" id="KW-0812">Transmembrane</keyword>
<keyword evidence="5 6" id="KW-0472">Membrane</keyword>
<evidence type="ECO:0000256" key="3">
    <source>
        <dbReference type="ARBA" id="ARBA00022692"/>
    </source>
</evidence>
<evidence type="ECO:0000256" key="4">
    <source>
        <dbReference type="ARBA" id="ARBA00022989"/>
    </source>
</evidence>
<name>A0A316VCG0_9BASI</name>
<dbReference type="OrthoDB" id="268928at2759"/>
<evidence type="ECO:0000256" key="5">
    <source>
        <dbReference type="ARBA" id="ARBA00023136"/>
    </source>
</evidence>
<dbReference type="Pfam" id="PF05255">
    <property type="entry name" value="UPF0220"/>
    <property type="match status" value="1"/>
</dbReference>
<evidence type="ECO:0000313" key="8">
    <source>
        <dbReference type="Proteomes" id="UP000245771"/>
    </source>
</evidence>
<dbReference type="InParanoid" id="A0A316VCG0"/>
<dbReference type="EMBL" id="KZ819604">
    <property type="protein sequence ID" value="PWN33671.1"/>
    <property type="molecule type" value="Genomic_DNA"/>
</dbReference>
<dbReference type="PANTHER" id="PTHR13180">
    <property type="entry name" value="SMALL MEMBRANE PROTEIN-RELATED"/>
    <property type="match status" value="1"/>
</dbReference>
<proteinExistence type="inferred from homology"/>
<reference evidence="7 8" key="1">
    <citation type="journal article" date="2018" name="Mol. Biol. Evol.">
        <title>Broad Genomic Sampling Reveals a Smut Pathogenic Ancestry of the Fungal Clade Ustilaginomycotina.</title>
        <authorList>
            <person name="Kijpornyongpan T."/>
            <person name="Mondo S.J."/>
            <person name="Barry K."/>
            <person name="Sandor L."/>
            <person name="Lee J."/>
            <person name="Lipzen A."/>
            <person name="Pangilinan J."/>
            <person name="LaButti K."/>
            <person name="Hainaut M."/>
            <person name="Henrissat B."/>
            <person name="Grigoriev I.V."/>
            <person name="Spatafora J.W."/>
            <person name="Aime M.C."/>
        </authorList>
    </citation>
    <scope>NUCLEOTIDE SEQUENCE [LARGE SCALE GENOMIC DNA]</scope>
    <source>
        <strain evidence="7 8">MCA 3882</strain>
    </source>
</reference>
<organism evidence="7 8">
    <name type="scientific">Meira miltonrushii</name>
    <dbReference type="NCBI Taxonomy" id="1280837"/>
    <lineage>
        <taxon>Eukaryota</taxon>
        <taxon>Fungi</taxon>
        <taxon>Dikarya</taxon>
        <taxon>Basidiomycota</taxon>
        <taxon>Ustilaginomycotina</taxon>
        <taxon>Exobasidiomycetes</taxon>
        <taxon>Exobasidiales</taxon>
        <taxon>Brachybasidiaceae</taxon>
        <taxon>Meira</taxon>
    </lineage>
</organism>
<keyword evidence="8" id="KW-1185">Reference proteome</keyword>
<evidence type="ECO:0000256" key="1">
    <source>
        <dbReference type="ARBA" id="ARBA00004141"/>
    </source>
</evidence>
<accession>A0A316VCG0</accession>
<evidence type="ECO:0000256" key="2">
    <source>
        <dbReference type="ARBA" id="ARBA00005335"/>
    </source>
</evidence>
<protein>
    <submittedName>
        <fullName evidence="7">UPF0220-domain-containing protein</fullName>
    </submittedName>
</protein>
<dbReference type="GeneID" id="37018365"/>
<evidence type="ECO:0000256" key="6">
    <source>
        <dbReference type="SAM" id="Phobius"/>
    </source>
</evidence>
<feature type="transmembrane region" description="Helical" evidence="6">
    <location>
        <begin position="132"/>
        <end position="158"/>
    </location>
</feature>
<dbReference type="GO" id="GO:0016020">
    <property type="term" value="C:membrane"/>
    <property type="evidence" value="ECO:0007669"/>
    <property type="project" value="UniProtKB-SubCell"/>
</dbReference>
<dbReference type="AlphaFoldDB" id="A0A316VCG0"/>
<feature type="transmembrane region" description="Helical" evidence="6">
    <location>
        <begin position="170"/>
        <end position="188"/>
    </location>
</feature>
<dbReference type="InterPro" id="IPR007919">
    <property type="entry name" value="UPF0220"/>
</dbReference>
<evidence type="ECO:0000313" key="7">
    <source>
        <dbReference type="EMBL" id="PWN33671.1"/>
    </source>
</evidence>
<sequence length="202" mass="22236">MSLPRHSYDPRRVCLLPLPPLPRWVRSNKRSFGIYLSGALFSLGWWIFFDALLISSVRSKRPADADDPTRIPPWIEPAVKMSFADWLPGLLATLGMIVVNLIDKSILAEAGGLGAMGSFGGGGDPIQWRARLFLFVGFALLAGGLAGSVTVLTIKYIIAQLPEGYEYYGFANVAQNAFIMLSTVSLWISQSTESDYEYNLTL</sequence>
<comment type="subcellular location">
    <subcellularLocation>
        <location evidence="1">Membrane</location>
        <topology evidence="1">Multi-pass membrane protein</topology>
    </subcellularLocation>
</comment>
<dbReference type="Proteomes" id="UP000245771">
    <property type="component" value="Unassembled WGS sequence"/>
</dbReference>
<dbReference type="RefSeq" id="XP_025353973.1">
    <property type="nucleotide sequence ID" value="XM_025496584.1"/>
</dbReference>